<keyword evidence="3 5" id="KW-1133">Transmembrane helix</keyword>
<dbReference type="PANTHER" id="PTHR46709:SF7">
    <property type="entry name" value="G-PROTEIN COUPLED RECEPTORS FAMILY 1 PROFILE DOMAIN-CONTAINING PROTEIN"/>
    <property type="match status" value="1"/>
</dbReference>
<keyword evidence="8" id="KW-1185">Reference proteome</keyword>
<feature type="transmembrane region" description="Helical" evidence="5">
    <location>
        <begin position="87"/>
        <end position="108"/>
    </location>
</feature>
<name>A0A3P7GF83_WUCBA</name>
<organism evidence="7 8">
    <name type="scientific">Wuchereria bancrofti</name>
    <dbReference type="NCBI Taxonomy" id="6293"/>
    <lineage>
        <taxon>Eukaryota</taxon>
        <taxon>Metazoa</taxon>
        <taxon>Ecdysozoa</taxon>
        <taxon>Nematoda</taxon>
        <taxon>Chromadorea</taxon>
        <taxon>Rhabditida</taxon>
        <taxon>Spirurina</taxon>
        <taxon>Spiruromorpha</taxon>
        <taxon>Filarioidea</taxon>
        <taxon>Onchocercidae</taxon>
        <taxon>Wuchereria</taxon>
    </lineage>
</organism>
<reference evidence="7 8" key="1">
    <citation type="submission" date="2018-11" db="EMBL/GenBank/DDBJ databases">
        <authorList>
            <consortium name="Pathogen Informatics"/>
        </authorList>
    </citation>
    <scope>NUCLEOTIDE SEQUENCE [LARGE SCALE GENOMIC DNA]</scope>
</reference>
<evidence type="ECO:0000313" key="7">
    <source>
        <dbReference type="EMBL" id="VDM20295.1"/>
    </source>
</evidence>
<keyword evidence="2 5" id="KW-0812">Transmembrane</keyword>
<feature type="domain" description="G-protein coupled receptors family 1 profile" evidence="6">
    <location>
        <begin position="67"/>
        <end position="346"/>
    </location>
</feature>
<comment type="subcellular location">
    <subcellularLocation>
        <location evidence="1">Membrane</location>
    </subcellularLocation>
</comment>
<sequence>MELTSASVIRNDTSATEITILSTIPDVIKEAPTLEPKCYLNDTKHLTERLWLVTILGSALSTISIVENAFLFLIFITTKQHRRSHSLYLLLLALTDIFISLTYILIMSVKVLCQYNEWVFMKKIWMTYVVPMMTMSHVAITASSFLIVFATVERFCITASNHYVEFLQNNRCYIALLAVLIGVFTKGTLILELKVEPIHNSNCTGTINEYRLEITALVNHNEHYKLFRFWFRNIVTILFPFFTLIFLNARIVNELRKNFIVEKHDMELTHATNAKERKARIRAATRTLMLVACTYLLANMLNVIITIWEHIDATSLFSSFLDFYIFSVDTVSLLTIVACALRLPIYASCQPALRAELIHFAKLFCKRPRHVNGGRNETLLINRNGTISETLFNE</sequence>
<dbReference type="GO" id="GO:0004930">
    <property type="term" value="F:G protein-coupled receptor activity"/>
    <property type="evidence" value="ECO:0007669"/>
    <property type="project" value="InterPro"/>
</dbReference>
<evidence type="ECO:0000256" key="3">
    <source>
        <dbReference type="ARBA" id="ARBA00022989"/>
    </source>
</evidence>
<feature type="transmembrane region" description="Helical" evidence="5">
    <location>
        <begin position="128"/>
        <end position="152"/>
    </location>
</feature>
<evidence type="ECO:0000259" key="6">
    <source>
        <dbReference type="PROSITE" id="PS50262"/>
    </source>
</evidence>
<dbReference type="OrthoDB" id="5797421at2759"/>
<protein>
    <recommendedName>
        <fullName evidence="6">G-protein coupled receptors family 1 profile domain-containing protein</fullName>
    </recommendedName>
</protein>
<dbReference type="AlphaFoldDB" id="A0A3P7GF83"/>
<dbReference type="Pfam" id="PF00001">
    <property type="entry name" value="7tm_1"/>
    <property type="match status" value="1"/>
</dbReference>
<accession>A0A3P7GF83</accession>
<feature type="transmembrane region" description="Helical" evidence="5">
    <location>
        <begin position="287"/>
        <end position="311"/>
    </location>
</feature>
<feature type="transmembrane region" description="Helical" evidence="5">
    <location>
        <begin position="173"/>
        <end position="191"/>
    </location>
</feature>
<evidence type="ECO:0000313" key="8">
    <source>
        <dbReference type="Proteomes" id="UP000270924"/>
    </source>
</evidence>
<evidence type="ECO:0000256" key="2">
    <source>
        <dbReference type="ARBA" id="ARBA00022692"/>
    </source>
</evidence>
<feature type="transmembrane region" description="Helical" evidence="5">
    <location>
        <begin position="50"/>
        <end position="75"/>
    </location>
</feature>
<dbReference type="Gene3D" id="1.20.1070.10">
    <property type="entry name" value="Rhodopsin 7-helix transmembrane proteins"/>
    <property type="match status" value="1"/>
</dbReference>
<dbReference type="Proteomes" id="UP000270924">
    <property type="component" value="Unassembled WGS sequence"/>
</dbReference>
<feature type="transmembrane region" description="Helical" evidence="5">
    <location>
        <begin position="229"/>
        <end position="247"/>
    </location>
</feature>
<dbReference type="InParanoid" id="A0A3P7GF83"/>
<keyword evidence="4 5" id="KW-0472">Membrane</keyword>
<dbReference type="PROSITE" id="PS50262">
    <property type="entry name" value="G_PROTEIN_RECEP_F1_2"/>
    <property type="match status" value="1"/>
</dbReference>
<dbReference type="SUPFAM" id="SSF81321">
    <property type="entry name" value="Family A G protein-coupled receptor-like"/>
    <property type="match status" value="1"/>
</dbReference>
<dbReference type="PANTHER" id="PTHR46709">
    <property type="entry name" value="PROTEIN CBG23488-RELATED"/>
    <property type="match status" value="1"/>
</dbReference>
<evidence type="ECO:0000256" key="1">
    <source>
        <dbReference type="ARBA" id="ARBA00004370"/>
    </source>
</evidence>
<dbReference type="InterPro" id="IPR000276">
    <property type="entry name" value="GPCR_Rhodpsn"/>
</dbReference>
<gene>
    <name evidence="7" type="ORF">WBA_LOCUS11168</name>
</gene>
<dbReference type="EMBL" id="UYWW01012285">
    <property type="protein sequence ID" value="VDM20295.1"/>
    <property type="molecule type" value="Genomic_DNA"/>
</dbReference>
<dbReference type="GO" id="GO:0016020">
    <property type="term" value="C:membrane"/>
    <property type="evidence" value="ECO:0007669"/>
    <property type="project" value="UniProtKB-SubCell"/>
</dbReference>
<proteinExistence type="predicted"/>
<evidence type="ECO:0000256" key="5">
    <source>
        <dbReference type="SAM" id="Phobius"/>
    </source>
</evidence>
<feature type="transmembrane region" description="Helical" evidence="5">
    <location>
        <begin position="323"/>
        <end position="345"/>
    </location>
</feature>
<evidence type="ECO:0000256" key="4">
    <source>
        <dbReference type="ARBA" id="ARBA00023136"/>
    </source>
</evidence>
<dbReference type="OMA" id="PMMTMSH"/>
<dbReference type="InterPro" id="IPR017452">
    <property type="entry name" value="GPCR_Rhodpsn_7TM"/>
</dbReference>